<evidence type="ECO:0000313" key="2">
    <source>
        <dbReference type="EMBL" id="ELW69818.1"/>
    </source>
</evidence>
<sequence length="91" mass="9780">MTVPVLAPGAQELPPVSQGPGRTQCLSVPFPLLHAIALGPSSVLSAPEDPRWAVGTADSDQRQWRWRDSADISHMGAPDVHTKQLTLAHRP</sequence>
<reference evidence="3" key="2">
    <citation type="journal article" date="2013" name="Nat. Commun.">
        <title>Genome of the Chinese tree shrew.</title>
        <authorList>
            <person name="Fan Y."/>
            <person name="Huang Z.Y."/>
            <person name="Cao C.C."/>
            <person name="Chen C.S."/>
            <person name="Chen Y.X."/>
            <person name="Fan D.D."/>
            <person name="He J."/>
            <person name="Hou H.L."/>
            <person name="Hu L."/>
            <person name="Hu X.T."/>
            <person name="Jiang X.T."/>
            <person name="Lai R."/>
            <person name="Lang Y.S."/>
            <person name="Liang B."/>
            <person name="Liao S.G."/>
            <person name="Mu D."/>
            <person name="Ma Y.Y."/>
            <person name="Niu Y.Y."/>
            <person name="Sun X.Q."/>
            <person name="Xia J.Q."/>
            <person name="Xiao J."/>
            <person name="Xiong Z.Q."/>
            <person name="Xu L."/>
            <person name="Yang L."/>
            <person name="Zhang Y."/>
            <person name="Zhao W."/>
            <person name="Zhao X.D."/>
            <person name="Zheng Y.T."/>
            <person name="Zhou J.M."/>
            <person name="Zhu Y.B."/>
            <person name="Zhang G.J."/>
            <person name="Wang J."/>
            <person name="Yao Y.G."/>
        </authorList>
    </citation>
    <scope>NUCLEOTIDE SEQUENCE [LARGE SCALE GENOMIC DNA]</scope>
</reference>
<protein>
    <submittedName>
        <fullName evidence="2">Uncharacterized protein</fullName>
    </submittedName>
</protein>
<evidence type="ECO:0000256" key="1">
    <source>
        <dbReference type="SAM" id="MobiDB-lite"/>
    </source>
</evidence>
<proteinExistence type="predicted"/>
<keyword evidence="3" id="KW-1185">Reference proteome</keyword>
<dbReference type="InParanoid" id="L9L4C9"/>
<gene>
    <name evidence="2" type="ORF">TREES_T100017663</name>
</gene>
<dbReference type="Proteomes" id="UP000011518">
    <property type="component" value="Unassembled WGS sequence"/>
</dbReference>
<name>L9L4C9_TUPCH</name>
<feature type="region of interest" description="Disordered" evidence="1">
    <location>
        <begin position="70"/>
        <end position="91"/>
    </location>
</feature>
<evidence type="ECO:0000313" key="3">
    <source>
        <dbReference type="Proteomes" id="UP000011518"/>
    </source>
</evidence>
<dbReference type="EMBL" id="KB320521">
    <property type="protein sequence ID" value="ELW69818.1"/>
    <property type="molecule type" value="Genomic_DNA"/>
</dbReference>
<organism evidence="2 3">
    <name type="scientific">Tupaia chinensis</name>
    <name type="common">Chinese tree shrew</name>
    <name type="synonym">Tupaia belangeri chinensis</name>
    <dbReference type="NCBI Taxonomy" id="246437"/>
    <lineage>
        <taxon>Eukaryota</taxon>
        <taxon>Metazoa</taxon>
        <taxon>Chordata</taxon>
        <taxon>Craniata</taxon>
        <taxon>Vertebrata</taxon>
        <taxon>Euteleostomi</taxon>
        <taxon>Mammalia</taxon>
        <taxon>Eutheria</taxon>
        <taxon>Euarchontoglires</taxon>
        <taxon>Scandentia</taxon>
        <taxon>Tupaiidae</taxon>
        <taxon>Tupaia</taxon>
    </lineage>
</organism>
<dbReference type="AlphaFoldDB" id="L9L4C9"/>
<reference evidence="3" key="1">
    <citation type="submission" date="2012-07" db="EMBL/GenBank/DDBJ databases">
        <title>Genome of the Chinese tree shrew, a rising model animal genetically related to primates.</title>
        <authorList>
            <person name="Zhang G."/>
            <person name="Fan Y."/>
            <person name="Yao Y."/>
            <person name="Huang Z."/>
        </authorList>
    </citation>
    <scope>NUCLEOTIDE SEQUENCE [LARGE SCALE GENOMIC DNA]</scope>
</reference>
<accession>L9L4C9</accession>
<feature type="region of interest" description="Disordered" evidence="1">
    <location>
        <begin position="1"/>
        <end position="21"/>
    </location>
</feature>